<dbReference type="SUPFAM" id="SSF52794">
    <property type="entry name" value="PTS system IIB component-like"/>
    <property type="match status" value="1"/>
</dbReference>
<dbReference type="InterPro" id="IPR016152">
    <property type="entry name" value="PTrfase/Anion_transptr"/>
</dbReference>
<dbReference type="CDD" id="cd00211">
    <property type="entry name" value="PTS_IIA_fru"/>
    <property type="match status" value="1"/>
</dbReference>
<dbReference type="PROSITE" id="PS51099">
    <property type="entry name" value="PTS_EIIB_TYPE_2"/>
    <property type="match status" value="1"/>
</dbReference>
<feature type="domain" description="PRD" evidence="6">
    <location>
        <begin position="287"/>
        <end position="394"/>
    </location>
</feature>
<reference evidence="7 8" key="1">
    <citation type="journal article" date="2016" name="Front. Microbiol.">
        <title>Comprehensive Phylogenetic Analysis of Bovine Non-aureus Staphylococci Species Based on Whole-Genome Sequencing.</title>
        <authorList>
            <person name="Naushad S."/>
            <person name="Barkema H.W."/>
            <person name="Luby C."/>
            <person name="Condas L.A."/>
            <person name="Nobrega D.B."/>
            <person name="Carson D.A."/>
            <person name="De Buck J."/>
        </authorList>
    </citation>
    <scope>NUCLEOTIDE SEQUENCE [LARGE SCALE GENOMIC DNA]</scope>
    <source>
        <strain evidence="7 8">SNUC 1231</strain>
    </source>
</reference>
<dbReference type="InterPro" id="IPR011608">
    <property type="entry name" value="PRD"/>
</dbReference>
<dbReference type="InterPro" id="IPR003501">
    <property type="entry name" value="PTS_EIIB_2/3"/>
</dbReference>
<evidence type="ECO:0000256" key="3">
    <source>
        <dbReference type="ARBA" id="ARBA00022737"/>
    </source>
</evidence>
<dbReference type="RefSeq" id="WP_107545096.1">
    <property type="nucleotide sequence ID" value="NZ_PZFQ01000025.1"/>
</dbReference>
<dbReference type="SUPFAM" id="SSF46785">
    <property type="entry name" value="Winged helix' DNA-binding domain"/>
    <property type="match status" value="2"/>
</dbReference>
<dbReference type="GO" id="GO:0008982">
    <property type="term" value="F:protein-N(PI)-phosphohistidine-sugar phosphotransferase activity"/>
    <property type="evidence" value="ECO:0007669"/>
    <property type="project" value="InterPro"/>
</dbReference>
<dbReference type="Gene3D" id="3.40.930.10">
    <property type="entry name" value="Mannitol-specific EII, Chain A"/>
    <property type="match status" value="1"/>
</dbReference>
<dbReference type="Proteomes" id="UP000241960">
    <property type="component" value="Unassembled WGS sequence"/>
</dbReference>
<evidence type="ECO:0000256" key="2">
    <source>
        <dbReference type="ARBA" id="ARBA00022679"/>
    </source>
</evidence>
<name>A0A9Q6MUE7_9STAP</name>
<dbReference type="Gene3D" id="1.10.1790.10">
    <property type="entry name" value="PRD domain"/>
    <property type="match status" value="2"/>
</dbReference>
<gene>
    <name evidence="7" type="ORF">BU058_08320</name>
</gene>
<dbReference type="PROSITE" id="PS51372">
    <property type="entry name" value="PRD_2"/>
    <property type="match status" value="2"/>
</dbReference>
<dbReference type="PANTHER" id="PTHR30185:SF12">
    <property type="entry name" value="TRANSCRIPTIONAL REGULATOR MANR"/>
    <property type="match status" value="1"/>
</dbReference>
<evidence type="ECO:0000259" key="6">
    <source>
        <dbReference type="PROSITE" id="PS51372"/>
    </source>
</evidence>
<accession>A0A9Q6MUE7</accession>
<dbReference type="Pfam" id="PF02302">
    <property type="entry name" value="PTS_IIB"/>
    <property type="match status" value="1"/>
</dbReference>
<evidence type="ECO:0000259" key="5">
    <source>
        <dbReference type="PROSITE" id="PS51099"/>
    </source>
</evidence>
<dbReference type="SUPFAM" id="SSF63520">
    <property type="entry name" value="PTS-regulatory domain, PRD"/>
    <property type="match status" value="2"/>
</dbReference>
<dbReference type="Gene3D" id="1.10.10.10">
    <property type="entry name" value="Winged helix-like DNA-binding domain superfamily/Winged helix DNA-binding domain"/>
    <property type="match status" value="2"/>
</dbReference>
<dbReference type="EMBL" id="PZFQ01000025">
    <property type="protein sequence ID" value="PTI75200.1"/>
    <property type="molecule type" value="Genomic_DNA"/>
</dbReference>
<feature type="domain" description="PTS EIIB type-2" evidence="5">
    <location>
        <begin position="399"/>
        <end position="490"/>
    </location>
</feature>
<dbReference type="PANTHER" id="PTHR30185">
    <property type="entry name" value="CRYPTIC BETA-GLUCOSIDE BGL OPERON ANTITERMINATOR"/>
    <property type="match status" value="1"/>
</dbReference>
<keyword evidence="7" id="KW-0762">Sugar transport</keyword>
<protein>
    <submittedName>
        <fullName evidence="7">PTS sugar transporter subunit IIA</fullName>
    </submittedName>
</protein>
<dbReference type="InterPro" id="IPR013011">
    <property type="entry name" value="PTS_EIIB_2"/>
</dbReference>
<comment type="caution">
    <text evidence="7">The sequence shown here is derived from an EMBL/GenBank/DDBJ whole genome shotgun (WGS) entry which is preliminary data.</text>
</comment>
<dbReference type="InterPro" id="IPR036390">
    <property type="entry name" value="WH_DNA-bd_sf"/>
</dbReference>
<comment type="subunit">
    <text evidence="1">Homodimer or homotrimer. Seems to be a monomer when not phosphorylated.</text>
</comment>
<dbReference type="InterPro" id="IPR013196">
    <property type="entry name" value="HTH_11"/>
</dbReference>
<dbReference type="InterPro" id="IPR036388">
    <property type="entry name" value="WH-like_DNA-bd_sf"/>
</dbReference>
<dbReference type="Pfam" id="PF00874">
    <property type="entry name" value="PRD"/>
    <property type="match status" value="2"/>
</dbReference>
<dbReference type="SUPFAM" id="SSF55804">
    <property type="entry name" value="Phoshotransferase/anion transport protein"/>
    <property type="match status" value="1"/>
</dbReference>
<dbReference type="InterPro" id="IPR036095">
    <property type="entry name" value="PTS_EIIB-like_sf"/>
</dbReference>
<sequence length="647" mass="74847">MLSKRQHQILTFLLERKAFVQIHNLAMQFNVSERTIQYDLEYIESMEQQLDLNIQRNKYKGIKISTINKQLEAIEPRFTAGTLHYSKDERLLYITLKLFESIEPTSSQELATIVSVTRRTIVEDLKRVQLWLEQQGLKLAYKKNKGFVIQGEESAFRKAYAIRVHDYFQTHTHQIGHQLFSNKELEQIRLSVTSILLAANYQLVQSAIDGLIYHILIAIHRANEKFVFEIPDKEYEKLKNAEQFQIALQIQRKLEDIFQIHFPQSEAAFITLHLLGAKTAEIGELNHEIDDLEILTEQLIERMSGELGLDLMSDRKLLNGLIVHLRPAIHRMLFDMTHQNPLNEEIHNQYRHIVEGIQRHVWGIEENFQIEFTDDEISYITLHFASAIERISAITTNAIKVILLCGSGIGTSQLLKSRIDHIYPELEIVDAYSIYEIDETLLRHEGIDYIISTVPFEENTVPVIRVTPFLNKDDRKQLNEVINHAREKYVNEVRGLGPILQEVLPQSRVLTHQPTLPRNDAIKQSVSLLVKDGVVNDAYADEIIEQLDAFGPYMVISKHIALIHAKHNHVNKSVGFSLIHFEKGVNFNHQQYDPVHIIITLATEQPQIHLNALRQFSELVMDDKARQTLFSGHLPDIMSCIYKVSQH</sequence>
<feature type="domain" description="PRD" evidence="6">
    <location>
        <begin position="179"/>
        <end position="284"/>
    </location>
</feature>
<dbReference type="AlphaFoldDB" id="A0A9Q6MUE7"/>
<evidence type="ECO:0000256" key="1">
    <source>
        <dbReference type="ARBA" id="ARBA00011798"/>
    </source>
</evidence>
<keyword evidence="2" id="KW-0808">Transferase</keyword>
<proteinExistence type="predicted"/>
<evidence type="ECO:0000259" key="4">
    <source>
        <dbReference type="PROSITE" id="PS51094"/>
    </source>
</evidence>
<feature type="domain" description="PTS EIIA type-2" evidence="4">
    <location>
        <begin position="502"/>
        <end position="647"/>
    </location>
</feature>
<dbReference type="CDD" id="cd05568">
    <property type="entry name" value="PTS_IIB_bgl_like"/>
    <property type="match status" value="1"/>
</dbReference>
<organism evidence="7 8">
    <name type="scientific">Staphylococcus succinus</name>
    <dbReference type="NCBI Taxonomy" id="61015"/>
    <lineage>
        <taxon>Bacteria</taxon>
        <taxon>Bacillati</taxon>
        <taxon>Bacillota</taxon>
        <taxon>Bacilli</taxon>
        <taxon>Bacillales</taxon>
        <taxon>Staphylococcaceae</taxon>
        <taxon>Staphylococcus</taxon>
    </lineage>
</organism>
<dbReference type="Pfam" id="PF00359">
    <property type="entry name" value="PTS_EIIA_2"/>
    <property type="match status" value="1"/>
</dbReference>
<evidence type="ECO:0000313" key="8">
    <source>
        <dbReference type="Proteomes" id="UP000241960"/>
    </source>
</evidence>
<dbReference type="InterPro" id="IPR050661">
    <property type="entry name" value="BglG_antiterminators"/>
</dbReference>
<dbReference type="InterPro" id="IPR002178">
    <property type="entry name" value="PTS_EIIA_type-2_dom"/>
</dbReference>
<dbReference type="PROSITE" id="PS51094">
    <property type="entry name" value="PTS_EIIA_TYPE_2"/>
    <property type="match status" value="1"/>
</dbReference>
<keyword evidence="3" id="KW-0677">Repeat</keyword>
<dbReference type="Gene3D" id="3.40.50.2300">
    <property type="match status" value="1"/>
</dbReference>
<keyword evidence="7" id="KW-0813">Transport</keyword>
<dbReference type="InterPro" id="IPR036634">
    <property type="entry name" value="PRD_sf"/>
</dbReference>
<dbReference type="Pfam" id="PF08279">
    <property type="entry name" value="HTH_11"/>
    <property type="match status" value="1"/>
</dbReference>
<dbReference type="GO" id="GO:0009401">
    <property type="term" value="P:phosphoenolpyruvate-dependent sugar phosphotransferase system"/>
    <property type="evidence" value="ECO:0007669"/>
    <property type="project" value="InterPro"/>
</dbReference>
<dbReference type="GO" id="GO:0006355">
    <property type="term" value="P:regulation of DNA-templated transcription"/>
    <property type="evidence" value="ECO:0007669"/>
    <property type="project" value="InterPro"/>
</dbReference>
<evidence type="ECO:0000313" key="7">
    <source>
        <dbReference type="EMBL" id="PTI75200.1"/>
    </source>
</evidence>